<evidence type="ECO:0000259" key="3">
    <source>
        <dbReference type="Pfam" id="PF26483"/>
    </source>
</evidence>
<dbReference type="RefSeq" id="WP_092817013.1">
    <property type="nucleotide sequence ID" value="NZ_FNWU01000004.1"/>
</dbReference>
<evidence type="ECO:0000256" key="1">
    <source>
        <dbReference type="SAM" id="MobiDB-lite"/>
    </source>
</evidence>
<evidence type="ECO:0000313" key="5">
    <source>
        <dbReference type="Proteomes" id="UP000199215"/>
    </source>
</evidence>
<protein>
    <recommendedName>
        <fullName evidence="6">Peptidase family M23</fullName>
    </recommendedName>
</protein>
<feature type="region of interest" description="Disordered" evidence="1">
    <location>
        <begin position="223"/>
        <end position="253"/>
    </location>
</feature>
<organism evidence="4 5">
    <name type="scientific">Halopenitus malekzadehii</name>
    <dbReference type="NCBI Taxonomy" id="1267564"/>
    <lineage>
        <taxon>Archaea</taxon>
        <taxon>Methanobacteriati</taxon>
        <taxon>Methanobacteriota</taxon>
        <taxon>Stenosarchaea group</taxon>
        <taxon>Halobacteria</taxon>
        <taxon>Halobacteriales</taxon>
        <taxon>Haloferacaceae</taxon>
        <taxon>Halopenitus</taxon>
    </lineage>
</organism>
<dbReference type="InterPro" id="IPR058468">
    <property type="entry name" value="DUF8155_N"/>
</dbReference>
<dbReference type="InterPro" id="IPR058817">
    <property type="entry name" value="DUF8155_C"/>
</dbReference>
<name>A0A1H6IUM7_9EURY</name>
<accession>A0A1H6IUM7</accession>
<feature type="domain" description="DUF8155" evidence="2">
    <location>
        <begin position="4"/>
        <end position="151"/>
    </location>
</feature>
<feature type="domain" description="DUF8155" evidence="3">
    <location>
        <begin position="157"/>
        <end position="332"/>
    </location>
</feature>
<dbReference type="Proteomes" id="UP000199215">
    <property type="component" value="Unassembled WGS sequence"/>
</dbReference>
<proteinExistence type="predicted"/>
<dbReference type="EMBL" id="FNWU01000004">
    <property type="protein sequence ID" value="SEH52705.1"/>
    <property type="molecule type" value="Genomic_DNA"/>
</dbReference>
<dbReference type="AlphaFoldDB" id="A0A1H6IUM7"/>
<dbReference type="Gene3D" id="2.70.70.10">
    <property type="entry name" value="Glucose Permease (Domain IIA)"/>
    <property type="match status" value="1"/>
</dbReference>
<gene>
    <name evidence="4" type="ORF">SAMN05192561_104173</name>
</gene>
<dbReference type="Pfam" id="PF26482">
    <property type="entry name" value="DUF8155"/>
    <property type="match status" value="1"/>
</dbReference>
<keyword evidence="5" id="KW-1185">Reference proteome</keyword>
<sequence length="344" mass="36527">MGVTVPHRLIEPYPRFSLYNSPYPAHDDASGIDLYPDSNVAISPVEGVVRGSRTVGCPDREYAVDHDHVIAIDVDDDWATETGLVGGGPLTARVLHVDPSVERGDRVTIGDALGEMVRSGFFGPWVDNHVHLEFRDRDVDPYRASGSHRLTVGGAIEPVPWDGTGNVVETGSTYVRLDSPRLAGPHRSGANGTYAGLASDDGIPLDGGLTHYGGGGAFLTGTEVLGTRDTESSGSTTRTGPERAGTIDRPAGETLSLLGEPIGAAEKRSDNACLEEGTGWTTVTWRDVAVYANGDPVTGLSLFLTRRSDPGIKIVWRDHGLSVGDEVTVSIRPTDDPIRLGPGR</sequence>
<evidence type="ECO:0000259" key="2">
    <source>
        <dbReference type="Pfam" id="PF26482"/>
    </source>
</evidence>
<reference evidence="4 5" key="1">
    <citation type="submission" date="2016-10" db="EMBL/GenBank/DDBJ databases">
        <authorList>
            <person name="de Groot N.N."/>
        </authorList>
    </citation>
    <scope>NUCLEOTIDE SEQUENCE [LARGE SCALE GENOMIC DNA]</scope>
    <source>
        <strain evidence="4 5">IBRC-M10418</strain>
    </source>
</reference>
<dbReference type="InterPro" id="IPR011055">
    <property type="entry name" value="Dup_hybrid_motif"/>
</dbReference>
<dbReference type="Pfam" id="PF26483">
    <property type="entry name" value="DUF8155_C"/>
    <property type="match status" value="1"/>
</dbReference>
<dbReference type="OrthoDB" id="36515at2157"/>
<evidence type="ECO:0008006" key="6">
    <source>
        <dbReference type="Google" id="ProtNLM"/>
    </source>
</evidence>
<evidence type="ECO:0000313" key="4">
    <source>
        <dbReference type="EMBL" id="SEH52705.1"/>
    </source>
</evidence>